<protein>
    <recommendedName>
        <fullName evidence="4">PAP2 superfamily protein</fullName>
    </recommendedName>
</protein>
<feature type="transmembrane region" description="Helical" evidence="1">
    <location>
        <begin position="79"/>
        <end position="97"/>
    </location>
</feature>
<keyword evidence="1" id="KW-0812">Transmembrane</keyword>
<evidence type="ECO:0008006" key="4">
    <source>
        <dbReference type="Google" id="ProtNLM"/>
    </source>
</evidence>
<name>A0ABY6J037_9BACT</name>
<dbReference type="Proteomes" id="UP001162741">
    <property type="component" value="Chromosome"/>
</dbReference>
<feature type="transmembrane region" description="Helical" evidence="1">
    <location>
        <begin position="46"/>
        <end position="67"/>
    </location>
</feature>
<dbReference type="EMBL" id="CP107006">
    <property type="protein sequence ID" value="UYQ92908.1"/>
    <property type="molecule type" value="Genomic_DNA"/>
</dbReference>
<keyword evidence="1" id="KW-1133">Transmembrane helix</keyword>
<gene>
    <name evidence="2" type="ORF">MKQ68_22770</name>
</gene>
<feature type="transmembrane region" description="Helical" evidence="1">
    <location>
        <begin position="139"/>
        <end position="169"/>
    </location>
</feature>
<sequence length="202" mass="22908">MFSYLLHPLFLPVLVTFMAVTALPEYFTAFRAESLRLPYDRLYFRVGVNTILFPMLVVMLSTALGFVSTIHMEKQRDRIIPYVATIIFYFWAFYTFLREGKAPPFFNAFFLGIFLTASICLVANNFIKISMHTTGWGGVIGFFLVLMWGMGLNVSIPLAVILLFTGIAATSRLVLSAHTTWEVYIGLFTGIMAQLVAWWILG</sequence>
<evidence type="ECO:0000313" key="2">
    <source>
        <dbReference type="EMBL" id="UYQ92908.1"/>
    </source>
</evidence>
<accession>A0ABY6J037</accession>
<reference evidence="2" key="1">
    <citation type="submission" date="2022-10" db="EMBL/GenBank/DDBJ databases">
        <title>Chitinophaga sp. nov., isolated from soil.</title>
        <authorList>
            <person name="Jeon C.O."/>
        </authorList>
    </citation>
    <scope>NUCLEOTIDE SEQUENCE</scope>
    <source>
        <strain evidence="2">R8</strain>
    </source>
</reference>
<feature type="transmembrane region" description="Helical" evidence="1">
    <location>
        <begin position="181"/>
        <end position="201"/>
    </location>
</feature>
<organism evidence="2 3">
    <name type="scientific">Chitinophaga horti</name>
    <dbReference type="NCBI Taxonomy" id="2920382"/>
    <lineage>
        <taxon>Bacteria</taxon>
        <taxon>Pseudomonadati</taxon>
        <taxon>Bacteroidota</taxon>
        <taxon>Chitinophagia</taxon>
        <taxon>Chitinophagales</taxon>
        <taxon>Chitinophagaceae</taxon>
        <taxon>Chitinophaga</taxon>
    </lineage>
</organism>
<keyword evidence="1" id="KW-0472">Membrane</keyword>
<evidence type="ECO:0000313" key="3">
    <source>
        <dbReference type="Proteomes" id="UP001162741"/>
    </source>
</evidence>
<dbReference type="RefSeq" id="WP_244836536.1">
    <property type="nucleotide sequence ID" value="NZ_CP107006.1"/>
</dbReference>
<proteinExistence type="predicted"/>
<evidence type="ECO:0000256" key="1">
    <source>
        <dbReference type="SAM" id="Phobius"/>
    </source>
</evidence>
<keyword evidence="3" id="KW-1185">Reference proteome</keyword>
<feature type="transmembrane region" description="Helical" evidence="1">
    <location>
        <begin position="109"/>
        <end position="127"/>
    </location>
</feature>